<dbReference type="Proteomes" id="UP000000457">
    <property type="component" value="Segment"/>
</dbReference>
<dbReference type="EMBL" id="JN882285">
    <property type="protein sequence ID" value="AFC21903.1"/>
    <property type="molecule type" value="Genomic_DNA"/>
</dbReference>
<dbReference type="KEGG" id="vg:13994193"/>
<evidence type="ECO:0000313" key="2">
    <source>
        <dbReference type="Proteomes" id="UP000000457"/>
    </source>
</evidence>
<organism evidence="1 2">
    <name type="scientific">Cronobacter phage vB_CsaM_GAP32</name>
    <dbReference type="NCBI Taxonomy" id="1141136"/>
    <lineage>
        <taxon>Viruses</taxon>
        <taxon>Duplodnaviria</taxon>
        <taxon>Heunggongvirae</taxon>
        <taxon>Uroviricota</taxon>
        <taxon>Caudoviricetes</taxon>
        <taxon>Mimasvirus</taxon>
        <taxon>Mimasvirus GAP32</taxon>
    </lineage>
</organism>
<sequence>MASLVQKFKAFTDLSEHNISQVYTSLYVEKRVVNFHPNFALFADMEDVLVLEVTQKEVLTFVEFHEEYMHVSVSRNFTEHEIEDAEDFDLKYDATPEWLFQLSTVHDMGFIEGRYMKHLNKLHELYSTECE</sequence>
<accession>K4F781</accession>
<keyword evidence="2" id="KW-1185">Reference proteome</keyword>
<protein>
    <submittedName>
        <fullName evidence="1">Uncharacterized protein</fullName>
    </submittedName>
</protein>
<reference evidence="1 2" key="1">
    <citation type="journal article" date="2014" name="Virology">
        <title>Supersize me: Cronobacter sakazakii phage GAP32.</title>
        <authorList>
            <person name="Abbasifar R."/>
            <person name="Griffiths M.W."/>
            <person name="Sabour P.M."/>
            <person name="Ackermann H.-W."/>
            <person name="Vandersteegen K."/>
            <person name="Lavigne R."/>
            <person name="Noben J.-P."/>
            <person name="Villa A.A."/>
            <person name="Abbasifar A."/>
            <person name="Nash J.H.E."/>
            <person name="Kropinski A.M."/>
        </authorList>
    </citation>
    <scope>NUCLEOTIDE SEQUENCE [LARGE SCALE GENOMIC DNA]</scope>
    <source>
        <strain evidence="1">GAP-32</strain>
    </source>
</reference>
<evidence type="ECO:0000313" key="1">
    <source>
        <dbReference type="EMBL" id="AFC21903.1"/>
    </source>
</evidence>
<proteinExistence type="predicted"/>
<gene>
    <name evidence="1" type="ORF">GAP32_448</name>
</gene>
<dbReference type="GeneID" id="13994193"/>
<dbReference type="RefSeq" id="YP_006987558.1">
    <property type="nucleotide sequence ID" value="NC_019401.1"/>
</dbReference>
<name>K4F781_9CAUD</name>